<dbReference type="EMBL" id="JAKCXM010001079">
    <property type="protein sequence ID" value="KAJ0391391.1"/>
    <property type="molecule type" value="Genomic_DNA"/>
</dbReference>
<dbReference type="InterPro" id="IPR015914">
    <property type="entry name" value="PAPs_N"/>
</dbReference>
<dbReference type="SUPFAM" id="SSF49363">
    <property type="entry name" value="Purple acid phosphatase, N-terminal domain"/>
    <property type="match status" value="1"/>
</dbReference>
<keyword evidence="3" id="KW-0964">Secreted</keyword>
<comment type="subcellular location">
    <subcellularLocation>
        <location evidence="1">Secreted</location>
    </subcellularLocation>
</comment>
<comment type="caution">
    <text evidence="9">The sequence shown here is derived from an EMBL/GenBank/DDBJ whole genome shotgun (WGS) entry which is preliminary data.</text>
</comment>
<dbReference type="CDD" id="cd00839">
    <property type="entry name" value="MPP_PAPs"/>
    <property type="match status" value="1"/>
</dbReference>
<dbReference type="InterPro" id="IPR004843">
    <property type="entry name" value="Calcineurin-like_PHP"/>
</dbReference>
<gene>
    <name evidence="9" type="ORF">P43SY_009362</name>
</gene>
<evidence type="ECO:0000259" key="7">
    <source>
        <dbReference type="Pfam" id="PF00149"/>
    </source>
</evidence>
<evidence type="ECO:0000259" key="8">
    <source>
        <dbReference type="Pfam" id="PF16656"/>
    </source>
</evidence>
<evidence type="ECO:0000256" key="4">
    <source>
        <dbReference type="ARBA" id="ARBA00022729"/>
    </source>
</evidence>
<evidence type="ECO:0000313" key="9">
    <source>
        <dbReference type="EMBL" id="KAJ0391391.1"/>
    </source>
</evidence>
<keyword evidence="6" id="KW-0378">Hydrolase</keyword>
<proteinExistence type="inferred from homology"/>
<reference evidence="9" key="1">
    <citation type="submission" date="2021-12" db="EMBL/GenBank/DDBJ databases">
        <title>Prjna785345.</title>
        <authorList>
            <person name="Rujirawat T."/>
            <person name="Krajaejun T."/>
        </authorList>
    </citation>
    <scope>NUCLEOTIDE SEQUENCE</scope>
    <source>
        <strain evidence="9">Pi057C3</strain>
    </source>
</reference>
<dbReference type="Pfam" id="PF16656">
    <property type="entry name" value="Pur_ac_phosph_N"/>
    <property type="match status" value="1"/>
</dbReference>
<dbReference type="GO" id="GO:0003993">
    <property type="term" value="F:acid phosphatase activity"/>
    <property type="evidence" value="ECO:0007669"/>
    <property type="project" value="UniProtKB-EC"/>
</dbReference>
<dbReference type="GO" id="GO:0046872">
    <property type="term" value="F:metal ion binding"/>
    <property type="evidence" value="ECO:0007669"/>
    <property type="project" value="InterPro"/>
</dbReference>
<evidence type="ECO:0000256" key="3">
    <source>
        <dbReference type="ARBA" id="ARBA00022525"/>
    </source>
</evidence>
<name>A0AAD5LRH2_PYTIN</name>
<organism evidence="9 10">
    <name type="scientific">Pythium insidiosum</name>
    <name type="common">Pythiosis disease agent</name>
    <dbReference type="NCBI Taxonomy" id="114742"/>
    <lineage>
        <taxon>Eukaryota</taxon>
        <taxon>Sar</taxon>
        <taxon>Stramenopiles</taxon>
        <taxon>Oomycota</taxon>
        <taxon>Peronosporomycetes</taxon>
        <taxon>Pythiales</taxon>
        <taxon>Pythiaceae</taxon>
        <taxon>Pythium</taxon>
    </lineage>
</organism>
<evidence type="ECO:0000256" key="1">
    <source>
        <dbReference type="ARBA" id="ARBA00004613"/>
    </source>
</evidence>
<feature type="domain" description="Purple acid phosphatase N-terminal" evidence="8">
    <location>
        <begin position="181"/>
        <end position="288"/>
    </location>
</feature>
<dbReference type="Gene3D" id="2.60.40.380">
    <property type="entry name" value="Purple acid phosphatase-like, N-terminal"/>
    <property type="match status" value="1"/>
</dbReference>
<keyword evidence="5" id="KW-0325">Glycoprotein</keyword>
<evidence type="ECO:0000313" key="10">
    <source>
        <dbReference type="Proteomes" id="UP001209570"/>
    </source>
</evidence>
<accession>A0AAD5LRH2</accession>
<dbReference type="Proteomes" id="UP001209570">
    <property type="component" value="Unassembled WGS sequence"/>
</dbReference>
<comment type="similarity">
    <text evidence="6">Belongs to the metallophosphoesterase superfamily. Purple acid phosphatase family.</text>
</comment>
<dbReference type="Gene3D" id="3.60.21.10">
    <property type="match status" value="1"/>
</dbReference>
<dbReference type="GO" id="GO:0005576">
    <property type="term" value="C:extracellular region"/>
    <property type="evidence" value="ECO:0007669"/>
    <property type="project" value="UniProtKB-SubCell"/>
</dbReference>
<feature type="domain" description="Calcineurin-like phosphoesterase" evidence="7">
    <location>
        <begin position="301"/>
        <end position="527"/>
    </location>
</feature>
<feature type="signal peptide" evidence="6">
    <location>
        <begin position="1"/>
        <end position="24"/>
    </location>
</feature>
<dbReference type="SUPFAM" id="SSF56300">
    <property type="entry name" value="Metallo-dependent phosphatases"/>
    <property type="match status" value="1"/>
</dbReference>
<dbReference type="InterPro" id="IPR029052">
    <property type="entry name" value="Metallo-depent_PP-like"/>
</dbReference>
<keyword evidence="10" id="KW-1185">Reference proteome</keyword>
<protein>
    <recommendedName>
        <fullName evidence="6">Purple acid phosphatase</fullName>
        <ecNumber evidence="6">3.1.3.2</ecNumber>
    </recommendedName>
</protein>
<dbReference type="InterPro" id="IPR041792">
    <property type="entry name" value="MPP_PAP"/>
</dbReference>
<dbReference type="EC" id="3.1.3.2" evidence="6"/>
<comment type="subunit">
    <text evidence="2">Homodimer.</text>
</comment>
<evidence type="ECO:0000256" key="2">
    <source>
        <dbReference type="ARBA" id="ARBA00011738"/>
    </source>
</evidence>
<dbReference type="AlphaFoldDB" id="A0AAD5LRH2"/>
<dbReference type="Pfam" id="PF00149">
    <property type="entry name" value="Metallophos"/>
    <property type="match status" value="1"/>
</dbReference>
<sequence>MVHALHAVGTLVLLSCLASMQTRAHGPSRRNHADDHVRGGAWIHHEDAGPCGRDPLRRNCSFAAPHARLLAATDLKLSLPSLVIDHLDVVTVTVQPGAYKPTSYDWVGVFCVDDEANPPPNKEYLDWHWMTGATDSSLRFGPLINMRCAWQFRYFTYEGANAFVKVAESPLVRMRHGPEQPLHVRVAATCDPTAMRVMWVSAPVDAPFVEYWEASSNIVRRVNVVERTTYAASDMCEARATTVASNLFRDPGIIYSAVLPDLKPEATYSYRIHSGSGKPHSKTFKLRTPPAPGVQNGVTSFFVFGDLGDKTITPPASSKRAATTVELIRRDMSDPRSNYVAVMHDGDLSYAMGAGYLWDQFGALIEPVASEVAYMVAVGNHEYCYMSGGHKDPSGAGATNGFHPPEGNYGRDSGGECGVPTNKRFIMPDNGNQVFWWSVEMGLVHHTTISSEHDYQPGSTMYTWLERDLASVDRSKTPWLFLHLHRPMYTSENYPDDHRVSLLIRKNLEPLLAKYRVDAVFSGHYHAR</sequence>
<dbReference type="PANTHER" id="PTHR45778">
    <property type="entry name" value="PURPLE ACID PHOSPHATASE-RELATED"/>
    <property type="match status" value="1"/>
</dbReference>
<keyword evidence="4 6" id="KW-0732">Signal</keyword>
<dbReference type="InterPro" id="IPR008963">
    <property type="entry name" value="Purple_acid_Pase-like_N"/>
</dbReference>
<feature type="chain" id="PRO_5041780811" description="Purple acid phosphatase" evidence="6">
    <location>
        <begin position="25"/>
        <end position="528"/>
    </location>
</feature>
<dbReference type="PANTHER" id="PTHR45778:SF7">
    <property type="entry name" value="PURPLE ACID PHOSPHATASE"/>
    <property type="match status" value="1"/>
</dbReference>
<evidence type="ECO:0000256" key="5">
    <source>
        <dbReference type="ARBA" id="ARBA00023180"/>
    </source>
</evidence>
<evidence type="ECO:0000256" key="6">
    <source>
        <dbReference type="RuleBase" id="RU361203"/>
    </source>
</evidence>
<comment type="catalytic activity">
    <reaction evidence="6">
        <text>a phosphate monoester + H2O = an alcohol + phosphate</text>
        <dbReference type="Rhea" id="RHEA:15017"/>
        <dbReference type="ChEBI" id="CHEBI:15377"/>
        <dbReference type="ChEBI" id="CHEBI:30879"/>
        <dbReference type="ChEBI" id="CHEBI:43474"/>
        <dbReference type="ChEBI" id="CHEBI:67140"/>
        <dbReference type="EC" id="3.1.3.2"/>
    </reaction>
</comment>